<proteinExistence type="predicted"/>
<organism evidence="1 2">
    <name type="scientific">Plasmodium gonderi</name>
    <dbReference type="NCBI Taxonomy" id="77519"/>
    <lineage>
        <taxon>Eukaryota</taxon>
        <taxon>Sar</taxon>
        <taxon>Alveolata</taxon>
        <taxon>Apicomplexa</taxon>
        <taxon>Aconoidasida</taxon>
        <taxon>Haemosporida</taxon>
        <taxon>Plasmodiidae</taxon>
        <taxon>Plasmodium</taxon>
        <taxon>Plasmodium (Plasmodium)</taxon>
    </lineage>
</organism>
<evidence type="ECO:0000313" key="2">
    <source>
        <dbReference type="Proteomes" id="UP000195521"/>
    </source>
</evidence>
<evidence type="ECO:0000313" key="1">
    <source>
        <dbReference type="EMBL" id="GAW84680.1"/>
    </source>
</evidence>
<comment type="caution">
    <text evidence="1">The sequence shown here is derived from an EMBL/GenBank/DDBJ whole genome shotgun (WGS) entry which is preliminary data.</text>
</comment>
<keyword evidence="2" id="KW-1185">Reference proteome</keyword>
<accession>A0A1Y1JR11</accession>
<feature type="non-terminal residue" evidence="1">
    <location>
        <position position="84"/>
    </location>
</feature>
<dbReference type="GeneID" id="39745488"/>
<dbReference type="Proteomes" id="UP000195521">
    <property type="component" value="Unassembled WGS sequence"/>
</dbReference>
<protein>
    <submittedName>
        <fullName evidence="1">Variable surface protein</fullName>
    </submittedName>
</protein>
<dbReference type="AlphaFoldDB" id="A0A1Y1JR11"/>
<reference evidence="2" key="1">
    <citation type="submission" date="2017-04" db="EMBL/GenBank/DDBJ databases">
        <title>Plasmodium gonderi genome.</title>
        <authorList>
            <person name="Arisue N."/>
            <person name="Honma H."/>
            <person name="Kawai S."/>
            <person name="Tougan T."/>
            <person name="Tanabe K."/>
            <person name="Horii T."/>
        </authorList>
    </citation>
    <scope>NUCLEOTIDE SEQUENCE [LARGE SCALE GENOMIC DNA]</scope>
    <source>
        <strain evidence="2">ATCC 30045</strain>
    </source>
</reference>
<dbReference type="EMBL" id="BDQF01000616">
    <property type="protein sequence ID" value="GAW84680.1"/>
    <property type="molecule type" value="Genomic_DNA"/>
</dbReference>
<dbReference type="RefSeq" id="XP_028547269.1">
    <property type="nucleotide sequence ID" value="XM_028691468.1"/>
</dbReference>
<gene>
    <name evidence="1" type="ORF">PGO_004370</name>
</gene>
<sequence length="84" mass="9893">MASIGPLSIDSIFPRCIKEYKDVERENSVYFINSFNNVCNKIIKELLHDNTDYKSVCIFLSNYLKHIQSKSAVDRIPYCKYFNF</sequence>
<name>A0A1Y1JR11_PLAGO</name>